<evidence type="ECO:0000256" key="4">
    <source>
        <dbReference type="SAM" id="MobiDB-lite"/>
    </source>
</evidence>
<dbReference type="PROSITE" id="PS50086">
    <property type="entry name" value="TBC_RABGAP"/>
    <property type="match status" value="1"/>
</dbReference>
<dbReference type="InterPro" id="IPR000195">
    <property type="entry name" value="Rab-GAP-TBC_dom"/>
</dbReference>
<dbReference type="PANTHER" id="PTHR47219">
    <property type="entry name" value="RAB GTPASE-ACTIVATING PROTEIN 1-LIKE"/>
    <property type="match status" value="1"/>
</dbReference>
<feature type="region of interest" description="Disordered" evidence="4">
    <location>
        <begin position="29"/>
        <end position="95"/>
    </location>
</feature>
<keyword evidence="1" id="KW-0343">GTPase activation</keyword>
<feature type="compositionally biased region" description="Low complexity" evidence="4">
    <location>
        <begin position="113"/>
        <end position="124"/>
    </location>
</feature>
<evidence type="ECO:0000313" key="7">
    <source>
        <dbReference type="Proteomes" id="UP000789706"/>
    </source>
</evidence>
<dbReference type="SMART" id="SM00164">
    <property type="entry name" value="TBC"/>
    <property type="match status" value="1"/>
</dbReference>
<feature type="region of interest" description="Disordered" evidence="4">
    <location>
        <begin position="365"/>
        <end position="384"/>
    </location>
</feature>
<dbReference type="InterPro" id="IPR050302">
    <property type="entry name" value="Rab_GAP_TBC_domain"/>
</dbReference>
<reference evidence="6" key="1">
    <citation type="submission" date="2021-06" db="EMBL/GenBank/DDBJ databases">
        <authorList>
            <person name="Kallberg Y."/>
            <person name="Tangrot J."/>
            <person name="Rosling A."/>
        </authorList>
    </citation>
    <scope>NUCLEOTIDE SEQUENCE</scope>
    <source>
        <strain evidence="6">AZ414A</strain>
    </source>
</reference>
<dbReference type="FunFam" id="1.10.10.750:FF:000003">
    <property type="entry name" value="GTPase activating protein (Evi5)"/>
    <property type="match status" value="1"/>
</dbReference>
<dbReference type="SUPFAM" id="SSF47923">
    <property type="entry name" value="Ypt/Rab-GAP domain of gyp1p"/>
    <property type="match status" value="2"/>
</dbReference>
<evidence type="ECO:0000256" key="3">
    <source>
        <dbReference type="SAM" id="Coils"/>
    </source>
</evidence>
<dbReference type="FunFam" id="1.10.8.270:FF:000001">
    <property type="entry name" value="TBC1 domain family member 1"/>
    <property type="match status" value="1"/>
</dbReference>
<dbReference type="Gene3D" id="1.10.8.270">
    <property type="entry name" value="putative rabgap domain of human tbc1 domain family member 14 like domains"/>
    <property type="match status" value="1"/>
</dbReference>
<dbReference type="AlphaFoldDB" id="A0A9N9FI02"/>
<keyword evidence="7" id="KW-1185">Reference proteome</keyword>
<dbReference type="Pfam" id="PF23436">
    <property type="entry name" value="RabGap-TBC_2"/>
    <property type="match status" value="1"/>
</dbReference>
<feature type="coiled-coil region" evidence="3">
    <location>
        <begin position="733"/>
        <end position="774"/>
    </location>
</feature>
<accession>A0A9N9FI02</accession>
<dbReference type="GO" id="GO:0005096">
    <property type="term" value="F:GTPase activator activity"/>
    <property type="evidence" value="ECO:0007669"/>
    <property type="project" value="UniProtKB-KW"/>
</dbReference>
<feature type="domain" description="Rab-GAP TBC" evidence="5">
    <location>
        <begin position="500"/>
        <end position="685"/>
    </location>
</feature>
<feature type="compositionally biased region" description="Basic and acidic residues" evidence="4">
    <location>
        <begin position="125"/>
        <end position="163"/>
    </location>
</feature>
<gene>
    <name evidence="6" type="ORF">DEBURN_LOCUS6348</name>
</gene>
<organism evidence="6 7">
    <name type="scientific">Diversispora eburnea</name>
    <dbReference type="NCBI Taxonomy" id="1213867"/>
    <lineage>
        <taxon>Eukaryota</taxon>
        <taxon>Fungi</taxon>
        <taxon>Fungi incertae sedis</taxon>
        <taxon>Mucoromycota</taxon>
        <taxon>Glomeromycotina</taxon>
        <taxon>Glomeromycetes</taxon>
        <taxon>Diversisporales</taxon>
        <taxon>Diversisporaceae</taxon>
        <taxon>Diversispora</taxon>
    </lineage>
</organism>
<evidence type="ECO:0000313" key="6">
    <source>
        <dbReference type="EMBL" id="CAG8535426.1"/>
    </source>
</evidence>
<evidence type="ECO:0000256" key="2">
    <source>
        <dbReference type="ARBA" id="ARBA00023054"/>
    </source>
</evidence>
<comment type="caution">
    <text evidence="6">The sequence shown here is derived from an EMBL/GenBank/DDBJ whole genome shotgun (WGS) entry which is preliminary data.</text>
</comment>
<evidence type="ECO:0000259" key="5">
    <source>
        <dbReference type="PROSITE" id="PS50086"/>
    </source>
</evidence>
<dbReference type="EMBL" id="CAJVPK010000642">
    <property type="protein sequence ID" value="CAG8535426.1"/>
    <property type="molecule type" value="Genomic_DNA"/>
</dbReference>
<dbReference type="PANTHER" id="PTHR47219:SF22">
    <property type="entry name" value="RAB-GAP TBC DOMAIN-CONTAINING PROTEIN"/>
    <property type="match status" value="1"/>
</dbReference>
<dbReference type="InterPro" id="IPR035969">
    <property type="entry name" value="Rab-GAP_TBC_sf"/>
</dbReference>
<proteinExistence type="predicted"/>
<feature type="compositionally biased region" description="Polar residues" evidence="4">
    <location>
        <begin position="69"/>
        <end position="78"/>
    </location>
</feature>
<dbReference type="Gene3D" id="1.10.10.750">
    <property type="entry name" value="Ypt/Rab-GAP domain of gyp1p, domain 1"/>
    <property type="match status" value="1"/>
</dbReference>
<dbReference type="Gene3D" id="1.10.472.80">
    <property type="entry name" value="Ypt/Rab-GAP domain of gyp1p, domain 3"/>
    <property type="match status" value="1"/>
</dbReference>
<protein>
    <submittedName>
        <fullName evidence="6">59_t:CDS:1</fullName>
    </submittedName>
</protein>
<keyword evidence="2 3" id="KW-0175">Coiled coil</keyword>
<evidence type="ECO:0000256" key="1">
    <source>
        <dbReference type="ARBA" id="ARBA00022468"/>
    </source>
</evidence>
<dbReference type="Proteomes" id="UP000789706">
    <property type="component" value="Unassembled WGS sequence"/>
</dbReference>
<feature type="region of interest" description="Disordered" evidence="4">
    <location>
        <begin position="113"/>
        <end position="163"/>
    </location>
</feature>
<dbReference type="OrthoDB" id="295078at2759"/>
<dbReference type="FunFam" id="1.10.472.80:FF:000027">
    <property type="entry name" value="GTPase activating protein (Evi5)"/>
    <property type="match status" value="1"/>
</dbReference>
<dbReference type="GO" id="GO:0031267">
    <property type="term" value="F:small GTPase binding"/>
    <property type="evidence" value="ECO:0007669"/>
    <property type="project" value="TreeGrafter"/>
</dbReference>
<name>A0A9N9FI02_9GLOM</name>
<sequence length="803" mass="92683">MSAVVETNLVNEQDNLSTNHFVQSEVSFDTISNPKDEPNNHTLTIEDPEVLGNQNEYNENDENNKIEQKSSSSFQNDIYDSHEENESNSKSSSVYSVDENYLEDQIDSFLDDYQSHTSSTSTDSIRTDVSNKDHDSDTSYEVEKEMNDKKDTIEEKEEKEKEVGIEKIEKNDMKDMIEEKEEKDKDVAIEESDEPISLLSPVVNTDELNKNELENYSLDKSIDFINQTEEKRQNNLDDKPVENTEDVIIEEENMENVVNTKNTEYTENTENIENTENVTDVKNIENADKSADNFSSRINSMSSDEKNDIESVDFSNFNSSKTSSFSSISIHNSNELTNEIIEKNNADYRVSVVSVASLRENPELNDISLDDETQNSAETPKEWSFNDWSFPKTPTTFKTLSSLFNSRTPISPKEDRRLSTISIMSTGSNYDLLLARLEKENQMLQEDPKARRMSLQGMADIKANFERVQNESTNDDEIDWDYETVARSQPRQLSKMIQKGIPPALRGMIWQLMSKSKDSELESKYAKLLKETSPHEKMIMRDLNRTFPKHEYFQDQDGIGQEGLFNVVKAYSLYDKEVGYCQGISFVVGPLLLNMPDEEAFCVLLRLMKYYNMRGHFLPGMDGLQLKLFQFDRLVEEMLPKLHEHLKSQGINSSMYASQWFMTLFAYKFPLPLVFRIYDTIFTEGIESIFRFSIALLKKNEKALLEMEFEKLLEYLKSGLFESYQIIPTEGSLQQLSREHVELANELVMKKVEVDRLNDENVELRSTVSSLRKSLDEKPAEVERILRGEMNSLAQKNITLVEY</sequence>